<dbReference type="InterPro" id="IPR052085">
    <property type="entry name" value="WD-SAM-U-box"/>
</dbReference>
<dbReference type="InterPro" id="IPR036322">
    <property type="entry name" value="WD40_repeat_dom_sf"/>
</dbReference>
<evidence type="ECO:0000313" key="2">
    <source>
        <dbReference type="Ensembl" id="ENSOMYP00000087227.2"/>
    </source>
</evidence>
<dbReference type="PANTHER" id="PTHR46573:SF1">
    <property type="entry name" value="WD REPEAT, SAM AND U-BOX DOMAIN-CONTAINING PROTEIN 1"/>
    <property type="match status" value="1"/>
</dbReference>
<dbReference type="Proteomes" id="UP000694395">
    <property type="component" value="Chromosome 22"/>
</dbReference>
<dbReference type="GO" id="GO:0004842">
    <property type="term" value="F:ubiquitin-protein transferase activity"/>
    <property type="evidence" value="ECO:0007669"/>
    <property type="project" value="InterPro"/>
</dbReference>
<dbReference type="Gene3D" id="3.30.40.10">
    <property type="entry name" value="Zinc/RING finger domain, C3HC4 (zinc finger)"/>
    <property type="match status" value="1"/>
</dbReference>
<dbReference type="Pfam" id="PF00400">
    <property type="entry name" value="WD40"/>
    <property type="match status" value="1"/>
</dbReference>
<dbReference type="AlphaFoldDB" id="A0A8C7WDM7"/>
<dbReference type="InterPro" id="IPR001680">
    <property type="entry name" value="WD40_rpt"/>
</dbReference>
<feature type="domain" description="U-box" evidence="1">
    <location>
        <begin position="210"/>
        <end position="253"/>
    </location>
</feature>
<dbReference type="SUPFAM" id="SSF50978">
    <property type="entry name" value="WD40 repeat-like"/>
    <property type="match status" value="1"/>
</dbReference>
<dbReference type="Pfam" id="PF04564">
    <property type="entry name" value="U-box"/>
    <property type="match status" value="1"/>
</dbReference>
<protein>
    <recommendedName>
        <fullName evidence="1">U-box domain-containing protein</fullName>
    </recommendedName>
</protein>
<dbReference type="InterPro" id="IPR015943">
    <property type="entry name" value="WD40/YVTN_repeat-like_dom_sf"/>
</dbReference>
<name>A0A8C7WDM7_ONCMY</name>
<dbReference type="InterPro" id="IPR003613">
    <property type="entry name" value="Ubox_domain"/>
</dbReference>
<dbReference type="PANTHER" id="PTHR46573">
    <property type="entry name" value="WD REPEAT, SAM AND U-BOX DOMAIN-CONTAINING PROTEIN 1"/>
    <property type="match status" value="1"/>
</dbReference>
<dbReference type="Ensembl" id="ENSOMYT00000095028.2">
    <property type="protein sequence ID" value="ENSOMYP00000087227.2"/>
    <property type="gene ID" value="ENSOMYG00000040364.2"/>
</dbReference>
<dbReference type="SUPFAM" id="SSF57850">
    <property type="entry name" value="RING/U-box"/>
    <property type="match status" value="1"/>
</dbReference>
<sequence>LTLSVYWCAFSPTLLATCSGDKAIRICNRNDFSERPFLPLSGNSYGVHCYSYILAAAVSRFLPLLSRKSDGTVALWGFHLGHKLLPMLLVTACAFSPTLPWMVTGSTDKTVNICHWQRAQQRDIKSSVFNTIVPFQAHWPEDVLARLSEESMEELVTTFTANNIDGPMSLMCFATFHSFRSSYYYEPSVGPRGKVLRKVEALKAALMGSGAPYEFLCPITREVLKDPVIAADGYSYEKETVESWISPKNAPVP</sequence>
<reference evidence="2" key="3">
    <citation type="submission" date="2025-09" db="UniProtKB">
        <authorList>
            <consortium name="Ensembl"/>
        </authorList>
    </citation>
    <scope>IDENTIFICATION</scope>
</reference>
<reference evidence="2" key="2">
    <citation type="submission" date="2025-08" db="UniProtKB">
        <authorList>
            <consortium name="Ensembl"/>
        </authorList>
    </citation>
    <scope>IDENTIFICATION</scope>
</reference>
<evidence type="ECO:0000259" key="1">
    <source>
        <dbReference type="PROSITE" id="PS51698"/>
    </source>
</evidence>
<organism evidence="2 3">
    <name type="scientific">Oncorhynchus mykiss</name>
    <name type="common">Rainbow trout</name>
    <name type="synonym">Salmo gairdneri</name>
    <dbReference type="NCBI Taxonomy" id="8022"/>
    <lineage>
        <taxon>Eukaryota</taxon>
        <taxon>Metazoa</taxon>
        <taxon>Chordata</taxon>
        <taxon>Craniata</taxon>
        <taxon>Vertebrata</taxon>
        <taxon>Euteleostomi</taxon>
        <taxon>Actinopterygii</taxon>
        <taxon>Neopterygii</taxon>
        <taxon>Teleostei</taxon>
        <taxon>Protacanthopterygii</taxon>
        <taxon>Salmoniformes</taxon>
        <taxon>Salmonidae</taxon>
        <taxon>Salmoninae</taxon>
        <taxon>Oncorhynchus</taxon>
    </lineage>
</organism>
<dbReference type="Gene3D" id="2.130.10.10">
    <property type="entry name" value="YVTN repeat-like/Quinoprotein amine dehydrogenase"/>
    <property type="match status" value="1"/>
</dbReference>
<proteinExistence type="predicted"/>
<keyword evidence="3" id="KW-1185">Reference proteome</keyword>
<dbReference type="GO" id="GO:0016567">
    <property type="term" value="P:protein ubiquitination"/>
    <property type="evidence" value="ECO:0007669"/>
    <property type="project" value="InterPro"/>
</dbReference>
<evidence type="ECO:0000313" key="3">
    <source>
        <dbReference type="Proteomes" id="UP000694395"/>
    </source>
</evidence>
<dbReference type="GeneTree" id="ENSGT00980000201197"/>
<accession>A0A8C7WDM7</accession>
<dbReference type="InterPro" id="IPR013083">
    <property type="entry name" value="Znf_RING/FYVE/PHD"/>
</dbReference>
<dbReference type="PROSITE" id="PS51698">
    <property type="entry name" value="U_BOX"/>
    <property type="match status" value="1"/>
</dbReference>
<reference evidence="2" key="1">
    <citation type="submission" date="2020-07" db="EMBL/GenBank/DDBJ databases">
        <title>A long reads based de novo assembly of the rainbow trout Arlee double haploid line genome.</title>
        <authorList>
            <person name="Gao G."/>
            <person name="Palti Y."/>
        </authorList>
    </citation>
    <scope>NUCLEOTIDE SEQUENCE [LARGE SCALE GENOMIC DNA]</scope>
</reference>